<evidence type="ECO:0000313" key="1">
    <source>
        <dbReference type="EMBL" id="PRY92681.1"/>
    </source>
</evidence>
<proteinExistence type="predicted"/>
<evidence type="ECO:0008006" key="3">
    <source>
        <dbReference type="Google" id="ProtNLM"/>
    </source>
</evidence>
<dbReference type="RefSeq" id="WP_146132797.1">
    <property type="nucleotide sequence ID" value="NZ_PVTT01000002.1"/>
</dbReference>
<dbReference type="SUPFAM" id="SSF52540">
    <property type="entry name" value="P-loop containing nucleoside triphosphate hydrolases"/>
    <property type="match status" value="1"/>
</dbReference>
<name>A0A2T0X165_9RHOB</name>
<reference evidence="1 2" key="1">
    <citation type="submission" date="2018-03" db="EMBL/GenBank/DDBJ databases">
        <title>Genomic Encyclopedia of Archaeal and Bacterial Type Strains, Phase II (KMG-II): from individual species to whole genera.</title>
        <authorList>
            <person name="Goeker M."/>
        </authorList>
    </citation>
    <scope>NUCLEOTIDE SEQUENCE [LARGE SCALE GENOMIC DNA]</scope>
    <source>
        <strain evidence="1 2">DSM 29318</strain>
    </source>
</reference>
<organism evidence="1 2">
    <name type="scientific">Hasllibacter halocynthiae</name>
    <dbReference type="NCBI Taxonomy" id="595589"/>
    <lineage>
        <taxon>Bacteria</taxon>
        <taxon>Pseudomonadati</taxon>
        <taxon>Pseudomonadota</taxon>
        <taxon>Alphaproteobacteria</taxon>
        <taxon>Rhodobacterales</taxon>
        <taxon>Roseobacteraceae</taxon>
        <taxon>Hasllibacter</taxon>
    </lineage>
</organism>
<gene>
    <name evidence="1" type="ORF">BCF33_1534</name>
</gene>
<dbReference type="InterPro" id="IPR027417">
    <property type="entry name" value="P-loop_NTPase"/>
</dbReference>
<sequence>MREAATPRVLCVGTHHKTGTVWMRTVFRALAAALDAPVLPLHRPAKWSRIPKEGRAVVLNWAGTFAPEVFAMPDARFLHVIRDPRDVLLSGARYHETTEMGTERDLARPRARFGGLSYLEAIRALPTFEEKLAFEMEGRHAEVLREMLAWPYGHPSAVDLRYEDLIVDTRGDLFVRALERLGLEEAERETGRRVFVENSLFGGKAADEGRQRTHVASGRPAQWLTKLPPATAALYAERHTADLIALGYEDGPGWTGRLAFEG</sequence>
<evidence type="ECO:0000313" key="2">
    <source>
        <dbReference type="Proteomes" id="UP000238801"/>
    </source>
</evidence>
<dbReference type="EMBL" id="PVTT01000002">
    <property type="protein sequence ID" value="PRY92681.1"/>
    <property type="molecule type" value="Genomic_DNA"/>
</dbReference>
<dbReference type="AlphaFoldDB" id="A0A2T0X165"/>
<accession>A0A2T0X165</accession>
<protein>
    <recommendedName>
        <fullName evidence="3">Sulfotransferase domain-containing protein</fullName>
    </recommendedName>
</protein>
<comment type="caution">
    <text evidence="1">The sequence shown here is derived from an EMBL/GenBank/DDBJ whole genome shotgun (WGS) entry which is preliminary data.</text>
</comment>
<dbReference type="OrthoDB" id="4964299at2"/>
<dbReference type="Proteomes" id="UP000238801">
    <property type="component" value="Unassembled WGS sequence"/>
</dbReference>
<dbReference type="Gene3D" id="3.40.50.300">
    <property type="entry name" value="P-loop containing nucleotide triphosphate hydrolases"/>
    <property type="match status" value="1"/>
</dbReference>
<keyword evidence="2" id="KW-1185">Reference proteome</keyword>